<sequence length="180" mass="20485">MKQAHVRIEPVEQHHIAAIQELASDPAIGEMSNVPFPYPADEALHFVQRAREGRQAEHLYSFAVISEEHKCVGICSLIEVKPEARRAELGYWIGRPYWGRGLATEAGLLVLAYAFDELNLLLVTAGCLERNTASRHVLEKLGFCLQQVRPTFFYKTHQQEPACLFELSREQWVNIQRVSS</sequence>
<evidence type="ECO:0000313" key="3">
    <source>
        <dbReference type="Proteomes" id="UP001344906"/>
    </source>
</evidence>
<dbReference type="Pfam" id="PF13302">
    <property type="entry name" value="Acetyltransf_3"/>
    <property type="match status" value="1"/>
</dbReference>
<comment type="caution">
    <text evidence="2">The sequence shown here is derived from an EMBL/GenBank/DDBJ whole genome shotgun (WGS) entry which is preliminary data.</text>
</comment>
<dbReference type="InterPro" id="IPR016181">
    <property type="entry name" value="Acyl_CoA_acyltransferase"/>
</dbReference>
<dbReference type="InterPro" id="IPR051531">
    <property type="entry name" value="N-acetyltransferase"/>
</dbReference>
<reference evidence="2 3" key="1">
    <citation type="submission" date="2023-02" db="EMBL/GenBank/DDBJ databases">
        <title>Dictyobacter halimunensis sp. nov., a new member of the class Ktedonobacteria from forest soil in a geothermal area.</title>
        <authorList>
            <person name="Rachmania M.K."/>
            <person name="Ningsih F."/>
            <person name="Sakai Y."/>
            <person name="Yabe S."/>
            <person name="Yokota A."/>
            <person name="Sjamsuridzal W."/>
        </authorList>
    </citation>
    <scope>NUCLEOTIDE SEQUENCE [LARGE SCALE GENOMIC DNA]</scope>
    <source>
        <strain evidence="2 3">S3.2.2.5</strain>
    </source>
</reference>
<name>A0ABQ6FMJ2_9CHLR</name>
<keyword evidence="3" id="KW-1185">Reference proteome</keyword>
<protein>
    <submittedName>
        <fullName evidence="2">N-acetyltransferase GCN5</fullName>
    </submittedName>
</protein>
<dbReference type="Gene3D" id="3.40.630.30">
    <property type="match status" value="1"/>
</dbReference>
<accession>A0ABQ6FMJ2</accession>
<gene>
    <name evidence="2" type="ORF">KDH_23000</name>
</gene>
<dbReference type="Proteomes" id="UP001344906">
    <property type="component" value="Unassembled WGS sequence"/>
</dbReference>
<dbReference type="SUPFAM" id="SSF55729">
    <property type="entry name" value="Acyl-CoA N-acyltransferases (Nat)"/>
    <property type="match status" value="1"/>
</dbReference>
<proteinExistence type="predicted"/>
<dbReference type="InterPro" id="IPR000182">
    <property type="entry name" value="GNAT_dom"/>
</dbReference>
<dbReference type="EMBL" id="BSRI01000001">
    <property type="protein sequence ID" value="GLV55456.1"/>
    <property type="molecule type" value="Genomic_DNA"/>
</dbReference>
<evidence type="ECO:0000313" key="2">
    <source>
        <dbReference type="EMBL" id="GLV55456.1"/>
    </source>
</evidence>
<feature type="domain" description="N-acetyltransferase" evidence="1">
    <location>
        <begin position="6"/>
        <end position="170"/>
    </location>
</feature>
<dbReference type="PANTHER" id="PTHR43792">
    <property type="entry name" value="GNAT FAMILY, PUTATIVE (AFU_ORTHOLOGUE AFUA_3G00765)-RELATED-RELATED"/>
    <property type="match status" value="1"/>
</dbReference>
<organism evidence="2 3">
    <name type="scientific">Dictyobacter halimunensis</name>
    <dbReference type="NCBI Taxonomy" id="3026934"/>
    <lineage>
        <taxon>Bacteria</taxon>
        <taxon>Bacillati</taxon>
        <taxon>Chloroflexota</taxon>
        <taxon>Ktedonobacteria</taxon>
        <taxon>Ktedonobacterales</taxon>
        <taxon>Dictyobacteraceae</taxon>
        <taxon>Dictyobacter</taxon>
    </lineage>
</organism>
<evidence type="ECO:0000259" key="1">
    <source>
        <dbReference type="PROSITE" id="PS51186"/>
    </source>
</evidence>
<dbReference type="PROSITE" id="PS51186">
    <property type="entry name" value="GNAT"/>
    <property type="match status" value="1"/>
</dbReference>